<organism evidence="1 2">
    <name type="scientific">Aspergillus niger ATCC 13496</name>
    <dbReference type="NCBI Taxonomy" id="1353008"/>
    <lineage>
        <taxon>Eukaryota</taxon>
        <taxon>Fungi</taxon>
        <taxon>Dikarya</taxon>
        <taxon>Ascomycota</taxon>
        <taxon>Pezizomycotina</taxon>
        <taxon>Eurotiomycetes</taxon>
        <taxon>Eurotiomycetidae</taxon>
        <taxon>Eurotiales</taxon>
        <taxon>Aspergillaceae</taxon>
        <taxon>Aspergillus</taxon>
        <taxon>Aspergillus subgen. Circumdati</taxon>
    </lineage>
</organism>
<dbReference type="VEuPathDB" id="FungiDB:M747DRAFT_249799"/>
<evidence type="ECO:0000313" key="1">
    <source>
        <dbReference type="EMBL" id="RDH14365.1"/>
    </source>
</evidence>
<protein>
    <submittedName>
        <fullName evidence="1">Uncharacterized protein</fullName>
    </submittedName>
</protein>
<dbReference type="EMBL" id="KZ851969">
    <property type="protein sequence ID" value="RDH14365.1"/>
    <property type="molecule type" value="Genomic_DNA"/>
</dbReference>
<gene>
    <name evidence="1" type="ORF">M747DRAFT_249799</name>
</gene>
<dbReference type="Proteomes" id="UP000253845">
    <property type="component" value="Unassembled WGS sequence"/>
</dbReference>
<sequence>MSLETNERQDSYTIFVPVASVPTESGIQWPDGGTSRTHFVFLPSSTFRYSANRPSNTNRPSVRRAPHVAVSLSVFFSLPD</sequence>
<dbReference type="AlphaFoldDB" id="A0A370BJU1"/>
<accession>A0A370BJU1</accession>
<proteinExistence type="predicted"/>
<reference evidence="1 2" key="1">
    <citation type="submission" date="2018-07" db="EMBL/GenBank/DDBJ databases">
        <title>Section-level genome sequencing of Aspergillus section Nigri to investigate inter- and intra-species variation.</title>
        <authorList>
            <consortium name="DOE Joint Genome Institute"/>
            <person name="Vesth T.C."/>
            <person name="Nybo J.L."/>
            <person name="Theobald S."/>
            <person name="Frisvad J.C."/>
            <person name="Larsen T.O."/>
            <person name="Nielsen K.F."/>
            <person name="Hoof J.B."/>
            <person name="Brandl J."/>
            <person name="Salamov A."/>
            <person name="Riley R."/>
            <person name="Gladden J.M."/>
            <person name="Phatale P."/>
            <person name="Nielsen M.T."/>
            <person name="Lyhne E.K."/>
            <person name="Kogle M.E."/>
            <person name="Strasser K."/>
            <person name="McDonnell E."/>
            <person name="Barry K."/>
            <person name="Clum A."/>
            <person name="Chen C."/>
            <person name="Nolan M."/>
            <person name="Sandor L."/>
            <person name="Kuo A."/>
            <person name="Lipzen A."/>
            <person name="Hainaut M."/>
            <person name="Drula E."/>
            <person name="Tsang A."/>
            <person name="Magnuson J.K."/>
            <person name="Henrissat B."/>
            <person name="Wiebenga A."/>
            <person name="Simmons B.A."/>
            <person name="Makela M.R."/>
            <person name="De vries R.P."/>
            <person name="Grigoriev I.V."/>
            <person name="Mortensen U.H."/>
            <person name="Baker S.E."/>
            <person name="Andersen M.R."/>
        </authorList>
    </citation>
    <scope>NUCLEOTIDE SEQUENCE [LARGE SCALE GENOMIC DNA]</scope>
    <source>
        <strain evidence="1 2">ATCC 13496</strain>
    </source>
</reference>
<evidence type="ECO:0000313" key="2">
    <source>
        <dbReference type="Proteomes" id="UP000253845"/>
    </source>
</evidence>
<name>A0A370BJU1_ASPNG</name>